<dbReference type="Gene3D" id="3.40.50.720">
    <property type="entry name" value="NAD(P)-binding Rossmann-like Domain"/>
    <property type="match status" value="1"/>
</dbReference>
<dbReference type="GO" id="GO:0019433">
    <property type="term" value="P:triglyceride catabolic process"/>
    <property type="evidence" value="ECO:0007669"/>
    <property type="project" value="TreeGrafter"/>
</dbReference>
<keyword evidence="2" id="KW-0521">NADP</keyword>
<dbReference type="InterPro" id="IPR036291">
    <property type="entry name" value="NAD(P)-bd_dom_sf"/>
</dbReference>
<dbReference type="PROSITE" id="PS00061">
    <property type="entry name" value="ADH_SHORT"/>
    <property type="match status" value="1"/>
</dbReference>
<dbReference type="InterPro" id="IPR020904">
    <property type="entry name" value="Sc_DH/Rdtase_CS"/>
</dbReference>
<dbReference type="AlphaFoldDB" id="A0A0F4YVB4"/>
<evidence type="ECO:0000256" key="1">
    <source>
        <dbReference type="ARBA" id="ARBA00006484"/>
    </source>
</evidence>
<evidence type="ECO:0000256" key="3">
    <source>
        <dbReference type="ARBA" id="ARBA00023002"/>
    </source>
</evidence>
<dbReference type="GO" id="GO:0005811">
    <property type="term" value="C:lipid droplet"/>
    <property type="evidence" value="ECO:0007669"/>
    <property type="project" value="TreeGrafter"/>
</dbReference>
<dbReference type="PRINTS" id="PR00081">
    <property type="entry name" value="GDHRDH"/>
</dbReference>
<dbReference type="GeneID" id="25316289"/>
<dbReference type="EMBL" id="LASV01000160">
    <property type="protein sequence ID" value="KKA22050.1"/>
    <property type="molecule type" value="Genomic_DNA"/>
</dbReference>
<dbReference type="Proteomes" id="UP000053958">
    <property type="component" value="Unassembled WGS sequence"/>
</dbReference>
<dbReference type="Pfam" id="PF00106">
    <property type="entry name" value="adh_short"/>
    <property type="match status" value="1"/>
</dbReference>
<keyword evidence="6" id="KW-1185">Reference proteome</keyword>
<name>A0A0F4YVB4_RASE3</name>
<dbReference type="FunFam" id="3.40.50.720:FF:000261">
    <property type="entry name" value="NADPH-dependent 1-acyldihydroxyacetone phosphate reductase"/>
    <property type="match status" value="1"/>
</dbReference>
<protein>
    <submittedName>
        <fullName evidence="5">Short chain dehydrogenase/reductase</fullName>
    </submittedName>
</protein>
<proteinExistence type="inferred from homology"/>
<dbReference type="GO" id="GO:0000140">
    <property type="term" value="F:acylglycerone-phosphate reductase (NADP+) activity"/>
    <property type="evidence" value="ECO:0007669"/>
    <property type="project" value="TreeGrafter"/>
</dbReference>
<dbReference type="InterPro" id="IPR002347">
    <property type="entry name" value="SDR_fam"/>
</dbReference>
<dbReference type="SUPFAM" id="SSF51735">
    <property type="entry name" value="NAD(P)-binding Rossmann-fold domains"/>
    <property type="match status" value="1"/>
</dbReference>
<evidence type="ECO:0000256" key="4">
    <source>
        <dbReference type="RuleBase" id="RU000363"/>
    </source>
</evidence>
<accession>A0A0F4YVB4</accession>
<dbReference type="PANTHER" id="PTHR44169:SF15">
    <property type="entry name" value="CHAIN DEHYDROGENASE_REDUCTASE (AYR1), PUTATIVE (AFU_ORTHOLOGUE AFUA_4G04530)-RELATED"/>
    <property type="match status" value="1"/>
</dbReference>
<comment type="caution">
    <text evidence="5">The sequence shown here is derived from an EMBL/GenBank/DDBJ whole genome shotgun (WGS) entry which is preliminary data.</text>
</comment>
<keyword evidence="3" id="KW-0560">Oxidoreductase</keyword>
<dbReference type="RefSeq" id="XP_013328662.1">
    <property type="nucleotide sequence ID" value="XM_013473208.1"/>
</dbReference>
<dbReference type="STRING" id="1408163.A0A0F4YVB4"/>
<evidence type="ECO:0000256" key="2">
    <source>
        <dbReference type="ARBA" id="ARBA00022857"/>
    </source>
</evidence>
<dbReference type="GO" id="GO:0004806">
    <property type="term" value="F:triacylglycerol lipase activity"/>
    <property type="evidence" value="ECO:0007669"/>
    <property type="project" value="TreeGrafter"/>
</dbReference>
<dbReference type="PRINTS" id="PR00080">
    <property type="entry name" value="SDRFAMILY"/>
</dbReference>
<dbReference type="GO" id="GO:0005783">
    <property type="term" value="C:endoplasmic reticulum"/>
    <property type="evidence" value="ECO:0007669"/>
    <property type="project" value="TreeGrafter"/>
</dbReference>
<evidence type="ECO:0000313" key="6">
    <source>
        <dbReference type="Proteomes" id="UP000053958"/>
    </source>
</evidence>
<gene>
    <name evidence="5" type="ORF">T310_3940</name>
</gene>
<dbReference type="PANTHER" id="PTHR44169">
    <property type="entry name" value="NADPH-DEPENDENT 1-ACYLDIHYDROXYACETONE PHOSPHATE REDUCTASE"/>
    <property type="match status" value="1"/>
</dbReference>
<dbReference type="CDD" id="cd05374">
    <property type="entry name" value="17beta-HSD-like_SDR_c"/>
    <property type="match status" value="1"/>
</dbReference>
<sequence length="308" mass="34727">MVAAVDNRKSVLITGCSPGGIGNALAREFHRNGLRVFATARSSKHIEDLEALGIETLSLVVDDEESIKECYAEVERRIGDKGLDYLVNNAMTSMLKQWRIDHTVPAMDVDIAEARQTFETNFFGVILMCQTFLPLLIKAQGTIVQIGSVAGIIPYVFGSVYNASKAALHSFSDTLRVELAPFGVKVTTVITGGVQSRIARVKRVLPPTSLYRPIEAEYNRRVSHSQEGAMPHDAYARSVVTQVLYGSAPWRWLWPWAQGSKKWIWEGNRSWIIRFVTGGWLWFGLFDRVFTNMFNLWKLRGTWGGWKR</sequence>
<comment type="similarity">
    <text evidence="1 4">Belongs to the short-chain dehydrogenases/reductases (SDR) family.</text>
</comment>
<dbReference type="GO" id="GO:0006654">
    <property type="term" value="P:phosphatidic acid biosynthetic process"/>
    <property type="evidence" value="ECO:0007669"/>
    <property type="project" value="TreeGrafter"/>
</dbReference>
<evidence type="ECO:0000313" key="5">
    <source>
        <dbReference type="EMBL" id="KKA22050.1"/>
    </source>
</evidence>
<dbReference type="OrthoDB" id="2102561at2759"/>
<organism evidence="5 6">
    <name type="scientific">Rasamsonia emersonii (strain ATCC 16479 / CBS 393.64 / IMI 116815)</name>
    <dbReference type="NCBI Taxonomy" id="1408163"/>
    <lineage>
        <taxon>Eukaryota</taxon>
        <taxon>Fungi</taxon>
        <taxon>Dikarya</taxon>
        <taxon>Ascomycota</taxon>
        <taxon>Pezizomycotina</taxon>
        <taxon>Eurotiomycetes</taxon>
        <taxon>Eurotiomycetidae</taxon>
        <taxon>Eurotiales</taxon>
        <taxon>Trichocomaceae</taxon>
        <taxon>Rasamsonia</taxon>
    </lineage>
</organism>
<reference evidence="5 6" key="1">
    <citation type="submission" date="2015-04" db="EMBL/GenBank/DDBJ databases">
        <authorList>
            <person name="Heijne W.H."/>
            <person name="Fedorova N.D."/>
            <person name="Nierman W.C."/>
            <person name="Vollebregt A.W."/>
            <person name="Zhao Z."/>
            <person name="Wu L."/>
            <person name="Kumar M."/>
            <person name="Stam H."/>
            <person name="van den Berg M.A."/>
            <person name="Pel H.J."/>
        </authorList>
    </citation>
    <scope>NUCLEOTIDE SEQUENCE [LARGE SCALE GENOMIC DNA]</scope>
    <source>
        <strain evidence="5 6">CBS 393.64</strain>
    </source>
</reference>